<dbReference type="Pfam" id="PF01475">
    <property type="entry name" value="FUR"/>
    <property type="match status" value="1"/>
</dbReference>
<dbReference type="GO" id="GO:1900376">
    <property type="term" value="P:regulation of secondary metabolite biosynthetic process"/>
    <property type="evidence" value="ECO:0007669"/>
    <property type="project" value="TreeGrafter"/>
</dbReference>
<keyword evidence="10" id="KW-1185">Reference proteome</keyword>
<dbReference type="GO" id="GO:0000976">
    <property type="term" value="F:transcription cis-regulatory region binding"/>
    <property type="evidence" value="ECO:0007669"/>
    <property type="project" value="TreeGrafter"/>
</dbReference>
<evidence type="ECO:0000256" key="6">
    <source>
        <dbReference type="ARBA" id="ARBA00023163"/>
    </source>
</evidence>
<dbReference type="PANTHER" id="PTHR33202:SF6">
    <property type="entry name" value="ZINC UPTAKE REGULATION PROTEIN"/>
    <property type="match status" value="1"/>
</dbReference>
<feature type="region of interest" description="Disordered" evidence="8">
    <location>
        <begin position="163"/>
        <end position="182"/>
    </location>
</feature>
<evidence type="ECO:0000256" key="2">
    <source>
        <dbReference type="ARBA" id="ARBA00022491"/>
    </source>
</evidence>
<comment type="similarity">
    <text evidence="1">Belongs to the Fur family.</text>
</comment>
<keyword evidence="3 7" id="KW-0862">Zinc</keyword>
<dbReference type="GO" id="GO:0045892">
    <property type="term" value="P:negative regulation of DNA-templated transcription"/>
    <property type="evidence" value="ECO:0007669"/>
    <property type="project" value="TreeGrafter"/>
</dbReference>
<accession>A0A4R3MDN5</accession>
<dbReference type="EMBL" id="SMAK01000003">
    <property type="protein sequence ID" value="TCT11874.1"/>
    <property type="molecule type" value="Genomic_DNA"/>
</dbReference>
<keyword evidence="2" id="KW-0678">Repressor</keyword>
<dbReference type="RefSeq" id="WP_132805772.1">
    <property type="nucleotide sequence ID" value="NZ_SMAK01000003.1"/>
</dbReference>
<keyword evidence="5" id="KW-0238">DNA-binding</keyword>
<dbReference type="GO" id="GO:0008270">
    <property type="term" value="F:zinc ion binding"/>
    <property type="evidence" value="ECO:0007669"/>
    <property type="project" value="TreeGrafter"/>
</dbReference>
<keyword evidence="6" id="KW-0804">Transcription</keyword>
<feature type="binding site" evidence="7">
    <location>
        <position position="155"/>
    </location>
    <ligand>
        <name>Zn(2+)</name>
        <dbReference type="ChEBI" id="CHEBI:29105"/>
    </ligand>
</feature>
<dbReference type="SUPFAM" id="SSF46785">
    <property type="entry name" value="Winged helix' DNA-binding domain"/>
    <property type="match status" value="1"/>
</dbReference>
<dbReference type="InterPro" id="IPR036388">
    <property type="entry name" value="WH-like_DNA-bd_sf"/>
</dbReference>
<comment type="cofactor">
    <cofactor evidence="7">
        <name>Zn(2+)</name>
        <dbReference type="ChEBI" id="CHEBI:29105"/>
    </cofactor>
    <text evidence="7">Binds 1 zinc ion per subunit.</text>
</comment>
<comment type="caution">
    <text evidence="9">The sequence shown here is derived from an EMBL/GenBank/DDBJ whole genome shotgun (WGS) entry which is preliminary data.</text>
</comment>
<sequence>MADFPAPNHDHSHCADRIVRTARAVCRRRGARLTSQREKVLELLAQGHRPMGAYELMDAMAGDGRRPAPITVYRALDFLVQQGLVHRIESRNAFIACTAGDARHSATVFLICRACGNVGEALAEGVGEALDSVAAANGFAPDLTVIEIDGLCRHCAQTAAGAQMSGERGSGERAATGTAERT</sequence>
<evidence type="ECO:0000313" key="9">
    <source>
        <dbReference type="EMBL" id="TCT11874.1"/>
    </source>
</evidence>
<gene>
    <name evidence="9" type="ORF">EDC22_103187</name>
</gene>
<feature type="binding site" evidence="7">
    <location>
        <position position="115"/>
    </location>
    <ligand>
        <name>Zn(2+)</name>
        <dbReference type="ChEBI" id="CHEBI:29105"/>
    </ligand>
</feature>
<protein>
    <submittedName>
        <fullName evidence="9">Fur family ferric uptake regulator</fullName>
    </submittedName>
</protein>
<dbReference type="PANTHER" id="PTHR33202">
    <property type="entry name" value="ZINC UPTAKE REGULATION PROTEIN"/>
    <property type="match status" value="1"/>
</dbReference>
<proteinExistence type="inferred from homology"/>
<evidence type="ECO:0000256" key="4">
    <source>
        <dbReference type="ARBA" id="ARBA00023015"/>
    </source>
</evidence>
<keyword evidence="4" id="KW-0805">Transcription regulation</keyword>
<dbReference type="Proteomes" id="UP000295678">
    <property type="component" value="Unassembled WGS sequence"/>
</dbReference>
<dbReference type="CDD" id="cd07153">
    <property type="entry name" value="Fur_like"/>
    <property type="match status" value="1"/>
</dbReference>
<evidence type="ECO:0000256" key="1">
    <source>
        <dbReference type="ARBA" id="ARBA00007957"/>
    </source>
</evidence>
<evidence type="ECO:0000256" key="8">
    <source>
        <dbReference type="SAM" id="MobiDB-lite"/>
    </source>
</evidence>
<name>A0A4R3MDN5_9HYPH</name>
<evidence type="ECO:0000256" key="5">
    <source>
        <dbReference type="ARBA" id="ARBA00023125"/>
    </source>
</evidence>
<evidence type="ECO:0000313" key="10">
    <source>
        <dbReference type="Proteomes" id="UP000295678"/>
    </source>
</evidence>
<dbReference type="GO" id="GO:0005829">
    <property type="term" value="C:cytosol"/>
    <property type="evidence" value="ECO:0007669"/>
    <property type="project" value="TreeGrafter"/>
</dbReference>
<dbReference type="InterPro" id="IPR002481">
    <property type="entry name" value="FUR"/>
</dbReference>
<reference evidence="9 10" key="1">
    <citation type="submission" date="2019-03" db="EMBL/GenBank/DDBJ databases">
        <title>Genomic Encyclopedia of Type Strains, Phase IV (KMG-IV): sequencing the most valuable type-strain genomes for metagenomic binning, comparative biology and taxonomic classification.</title>
        <authorList>
            <person name="Goeker M."/>
        </authorList>
    </citation>
    <scope>NUCLEOTIDE SEQUENCE [LARGE SCALE GENOMIC DNA]</scope>
    <source>
        <strain evidence="9 10">DSM 19345</strain>
    </source>
</reference>
<feature type="binding site" evidence="7">
    <location>
        <position position="152"/>
    </location>
    <ligand>
        <name>Zn(2+)</name>
        <dbReference type="ChEBI" id="CHEBI:29105"/>
    </ligand>
</feature>
<organism evidence="9 10">
    <name type="scientific">Tepidamorphus gemmatus</name>
    <dbReference type="NCBI Taxonomy" id="747076"/>
    <lineage>
        <taxon>Bacteria</taxon>
        <taxon>Pseudomonadati</taxon>
        <taxon>Pseudomonadota</taxon>
        <taxon>Alphaproteobacteria</taxon>
        <taxon>Hyphomicrobiales</taxon>
        <taxon>Tepidamorphaceae</taxon>
        <taxon>Tepidamorphus</taxon>
    </lineage>
</organism>
<dbReference type="AlphaFoldDB" id="A0A4R3MDN5"/>
<dbReference type="InterPro" id="IPR036390">
    <property type="entry name" value="WH_DNA-bd_sf"/>
</dbReference>
<dbReference type="Gene3D" id="3.30.1490.190">
    <property type="match status" value="1"/>
</dbReference>
<keyword evidence="7" id="KW-0479">Metal-binding</keyword>
<dbReference type="Gene3D" id="1.10.10.10">
    <property type="entry name" value="Winged helix-like DNA-binding domain superfamily/Winged helix DNA-binding domain"/>
    <property type="match status" value="1"/>
</dbReference>
<dbReference type="InterPro" id="IPR043135">
    <property type="entry name" value="Fur_C"/>
</dbReference>
<dbReference type="GO" id="GO:0003700">
    <property type="term" value="F:DNA-binding transcription factor activity"/>
    <property type="evidence" value="ECO:0007669"/>
    <property type="project" value="InterPro"/>
</dbReference>
<dbReference type="OrthoDB" id="9801127at2"/>
<feature type="binding site" evidence="7">
    <location>
        <position position="112"/>
    </location>
    <ligand>
        <name>Zn(2+)</name>
        <dbReference type="ChEBI" id="CHEBI:29105"/>
    </ligand>
</feature>
<evidence type="ECO:0000256" key="3">
    <source>
        <dbReference type="ARBA" id="ARBA00022833"/>
    </source>
</evidence>
<evidence type="ECO:0000256" key="7">
    <source>
        <dbReference type="PIRSR" id="PIRSR602481-1"/>
    </source>
</evidence>